<proteinExistence type="predicted"/>
<reference evidence="2 3" key="1">
    <citation type="journal article" date="2010" name="DNA Res.">
        <title>Genome sequence of Kitasatospora setae NBRC 14216T: an evolutionary snapshot of the family Streptomycetaceae.</title>
        <authorList>
            <person name="Ichikawa N."/>
            <person name="Oguchi A."/>
            <person name="Ikeda H."/>
            <person name="Ishikawa J."/>
            <person name="Kitani S."/>
            <person name="Watanabe Y."/>
            <person name="Nakamura S."/>
            <person name="Katano Y."/>
            <person name="Kishi E."/>
            <person name="Sasagawa M."/>
            <person name="Ankai A."/>
            <person name="Fukui S."/>
            <person name="Hashimoto Y."/>
            <person name="Kamata S."/>
            <person name="Otoguro M."/>
            <person name="Tanikawa S."/>
            <person name="Nihira T."/>
            <person name="Horinouchi S."/>
            <person name="Ohnishi Y."/>
            <person name="Hayakawa M."/>
            <person name="Kuzuyama T."/>
            <person name="Arisawa A."/>
            <person name="Nomoto F."/>
            <person name="Miura H."/>
            <person name="Takahashi Y."/>
            <person name="Fujita N."/>
        </authorList>
    </citation>
    <scope>NUCLEOTIDE SEQUENCE [LARGE SCALE GENOMIC DNA]</scope>
    <source>
        <strain evidence="3">ATCC 33774 / DSM 43861 / JCM 3304 / KCC A-0304 / NBRC 14216 / KM-6054</strain>
    </source>
</reference>
<protein>
    <recommendedName>
        <fullName evidence="1">Pyridoxamine 5'-phosphate oxidase N-terminal domain-containing protein</fullName>
    </recommendedName>
</protein>
<dbReference type="NCBIfam" id="TIGR04025">
    <property type="entry name" value="PPOX_FMN_DR2398"/>
    <property type="match status" value="1"/>
</dbReference>
<gene>
    <name evidence="2" type="ordered locus">KSE_22750</name>
</gene>
<dbReference type="PANTHER" id="PTHR42815:SF2">
    <property type="entry name" value="FAD-BINDING, PUTATIVE (AFU_ORTHOLOGUE AFUA_6G07600)-RELATED"/>
    <property type="match status" value="1"/>
</dbReference>
<dbReference type="eggNOG" id="COG3576">
    <property type="taxonomic scope" value="Bacteria"/>
</dbReference>
<sequence>MTSGPYREIATEDELRELIAPPNPVVHRKSADRFGPLERAWIARSPFCVLATSGADGDCDVSPRGDPPGFAHVLGDRLLALPDRPGNRRADSWRNLLGNPRVALLFVVPGRGDTLRVNGRGRLVTDAPFLADLAHRGHVPTLALLVEPEEVYFHCAKSFLRARLWEPDSWDPDAVPSRARIAGATEWTDTPLAELEERYGPGYARQLYGTPSPTDPSP</sequence>
<dbReference type="Pfam" id="PF01243">
    <property type="entry name" value="PNPOx_N"/>
    <property type="match status" value="1"/>
</dbReference>
<dbReference type="InterPro" id="IPR024029">
    <property type="entry name" value="Pyridox_Oxase_FMN-dep"/>
</dbReference>
<dbReference type="AlphaFoldDB" id="E4NA64"/>
<dbReference type="HOGENOM" id="CLU_085054_1_0_11"/>
<dbReference type="SUPFAM" id="SSF50475">
    <property type="entry name" value="FMN-binding split barrel"/>
    <property type="match status" value="1"/>
</dbReference>
<name>E4NA64_KITSK</name>
<dbReference type="InterPro" id="IPR012349">
    <property type="entry name" value="Split_barrel_FMN-bd"/>
</dbReference>
<dbReference type="PANTHER" id="PTHR42815">
    <property type="entry name" value="FAD-BINDING, PUTATIVE (AFU_ORTHOLOGUE AFUA_6G07600)-RELATED"/>
    <property type="match status" value="1"/>
</dbReference>
<dbReference type="STRING" id="452652.KSE_22750"/>
<dbReference type="RefSeq" id="WP_014135411.1">
    <property type="nucleotide sequence ID" value="NC_016109.1"/>
</dbReference>
<evidence type="ECO:0000259" key="1">
    <source>
        <dbReference type="Pfam" id="PF01243"/>
    </source>
</evidence>
<dbReference type="Proteomes" id="UP000007076">
    <property type="component" value="Chromosome"/>
</dbReference>
<organism evidence="2 3">
    <name type="scientific">Kitasatospora setae (strain ATCC 33774 / DSM 43861 / JCM 3304 / KCC A-0304 / NBRC 14216 / KM-6054)</name>
    <name type="common">Streptomyces setae</name>
    <dbReference type="NCBI Taxonomy" id="452652"/>
    <lineage>
        <taxon>Bacteria</taxon>
        <taxon>Bacillati</taxon>
        <taxon>Actinomycetota</taxon>
        <taxon>Actinomycetes</taxon>
        <taxon>Kitasatosporales</taxon>
        <taxon>Streptomycetaceae</taxon>
        <taxon>Kitasatospora</taxon>
    </lineage>
</organism>
<dbReference type="PATRIC" id="fig|452652.3.peg.2288"/>
<dbReference type="KEGG" id="ksk:KSE_22750"/>
<evidence type="ECO:0000313" key="2">
    <source>
        <dbReference type="EMBL" id="BAJ28095.1"/>
    </source>
</evidence>
<dbReference type="Gene3D" id="2.30.110.10">
    <property type="entry name" value="Electron Transport, Fmn-binding Protein, Chain A"/>
    <property type="match status" value="1"/>
</dbReference>
<keyword evidence="3" id="KW-1185">Reference proteome</keyword>
<dbReference type="EMBL" id="AP010968">
    <property type="protein sequence ID" value="BAJ28095.1"/>
    <property type="molecule type" value="Genomic_DNA"/>
</dbReference>
<feature type="domain" description="Pyridoxamine 5'-phosphate oxidase N-terminal" evidence="1">
    <location>
        <begin position="39"/>
        <end position="155"/>
    </location>
</feature>
<evidence type="ECO:0000313" key="3">
    <source>
        <dbReference type="Proteomes" id="UP000007076"/>
    </source>
</evidence>
<dbReference type="InterPro" id="IPR011576">
    <property type="entry name" value="Pyridox_Oxase_N"/>
</dbReference>
<accession>E4NA64</accession>